<evidence type="ECO:0000256" key="10">
    <source>
        <dbReference type="ARBA" id="ARBA00031900"/>
    </source>
</evidence>
<evidence type="ECO:0000256" key="3">
    <source>
        <dbReference type="ARBA" id="ARBA00013163"/>
    </source>
</evidence>
<dbReference type="Pfam" id="PF00587">
    <property type="entry name" value="tRNA-synt_2b"/>
    <property type="match status" value="1"/>
</dbReference>
<evidence type="ECO:0000313" key="17">
    <source>
        <dbReference type="Proteomes" id="UP000604046"/>
    </source>
</evidence>
<dbReference type="InterPro" id="IPR033728">
    <property type="entry name" value="ThrRS_core"/>
</dbReference>
<dbReference type="InterPro" id="IPR002314">
    <property type="entry name" value="aa-tRNA-synt_IIb"/>
</dbReference>
<feature type="region of interest" description="Disordered" evidence="13">
    <location>
        <begin position="915"/>
        <end position="936"/>
    </location>
</feature>
<dbReference type="InterPro" id="IPR031329">
    <property type="entry name" value="NEUT/ALK_ceramidase_N"/>
</dbReference>
<comment type="similarity">
    <text evidence="2">Belongs to the class-II aminoacyl-tRNA synthetase family.</text>
</comment>
<dbReference type="SUPFAM" id="SSF81271">
    <property type="entry name" value="TGS-like"/>
    <property type="match status" value="1"/>
</dbReference>
<name>A0A812RYZ1_9DINO</name>
<dbReference type="Pfam" id="PF17048">
    <property type="entry name" value="Ceramidse_alk_C"/>
    <property type="match status" value="1"/>
</dbReference>
<dbReference type="OrthoDB" id="5423599at2759"/>
<dbReference type="GO" id="GO:0005739">
    <property type="term" value="C:mitochondrion"/>
    <property type="evidence" value="ECO:0007669"/>
    <property type="project" value="TreeGrafter"/>
</dbReference>
<comment type="caution">
    <text evidence="16">The sequence shown here is derived from an EMBL/GenBank/DDBJ whole genome shotgun (WGS) entry which is preliminary data.</text>
</comment>
<comment type="catalytic activity">
    <reaction evidence="11">
        <text>tRNA(Thr) + L-threonine + ATP = L-threonyl-tRNA(Thr) + AMP + diphosphate + H(+)</text>
        <dbReference type="Rhea" id="RHEA:24624"/>
        <dbReference type="Rhea" id="RHEA-COMP:9670"/>
        <dbReference type="Rhea" id="RHEA-COMP:9704"/>
        <dbReference type="ChEBI" id="CHEBI:15378"/>
        <dbReference type="ChEBI" id="CHEBI:30616"/>
        <dbReference type="ChEBI" id="CHEBI:33019"/>
        <dbReference type="ChEBI" id="CHEBI:57926"/>
        <dbReference type="ChEBI" id="CHEBI:78442"/>
        <dbReference type="ChEBI" id="CHEBI:78534"/>
        <dbReference type="ChEBI" id="CHEBI:456215"/>
        <dbReference type="EC" id="6.1.1.3"/>
    </reaction>
</comment>
<dbReference type="CDD" id="cd01667">
    <property type="entry name" value="TGS_ThrRS"/>
    <property type="match status" value="1"/>
</dbReference>
<dbReference type="Proteomes" id="UP000604046">
    <property type="component" value="Unassembled WGS sequence"/>
</dbReference>
<evidence type="ECO:0000256" key="11">
    <source>
        <dbReference type="ARBA" id="ARBA00049515"/>
    </source>
</evidence>
<dbReference type="InterPro" id="IPR045864">
    <property type="entry name" value="aa-tRNA-synth_II/BPL/LPL"/>
</dbReference>
<dbReference type="InterPro" id="IPR031331">
    <property type="entry name" value="NEUT/ALK_ceramidase_C"/>
</dbReference>
<dbReference type="Pfam" id="PF07973">
    <property type="entry name" value="tRNA_SAD"/>
    <property type="match status" value="1"/>
</dbReference>
<sequence length="1097" mass="122687">MRLSRAMILLRYVDLTKYFFKYEDGSQGRTCKPAMGTSFAAGTTDGPSNVDEFGQNMTPTSGFLRFMGHLLSMPTDEAKRCHAPKDILLYTGSMKAPYPYMPSKMAFQLIRIGNLIIAGVPGEFTTMAGRRTAKALKKIFVDKGVVSSDARVVINNCASGYAGYVSTIEEYQHQRYEGASTAYGPHTHGAMTSILKEMAKEMAEGKAYRWPGAPPSIPTEAQLWEGQSDVVSDDPPIGGKFGDVKKDVLPWNYAPGSVAQATIWGAHPRNNLRRNSTFVSVWRSEDGKAPWKMVADDNDWELRFEWKRVGISASTVTITWEIPEDVKTAFYTLRYNGEAKHLGKIISISGACLSIGGKIEVALQAVNVEVVGACLEAAAARPQSPIEVTLPDGSIKEATSWKTTPLDIAQDISRGLANNCVVALVEYSERLGDNSCSQCVAADGEEDEDEDEESNAELWDLTRPLEGSCKLELIKFDDDRGRDTFWHSSSHVLGAALEDKFGGHLTIGPAVQGGFYYDMFLGDQALSEANFQEIEDAVAELRQSDSPFERLVITRDEALELFAHNPFKVDLIKRKVAPDALTTAYRCGDLVDLCRGPHLPSTSRVKAFKVMKNSSAYWLGSAENDSLQRIYGVSFPSEKQLKAHLRQQEEAKERDHRRVGTQQGLFFFDAVMAPGSCFWTSYGARLYNRLQELMRAEYRARGFEEVITPNITASELFKRSGHYQNYREDMYGFNVEGQEWFLKPMNCPGHCVIFDSRPRSYRELPMRLADFGVLHRNELSGTLAGLTRVRRFQQDDAHIFCREDQIKDEVSSALSFVFDMYELFGFEFSLALSTRPKKALGGQELWDRAEEQLQQALNSTGRPWSLKKGDGAFYGPKIDIQLKDALGRGHQCGTIQLDFQLPLRFNLKYQEKAAEVQEEPAEKKPTAEAAEGSEKEPVLPAGYARPVIVHRAILGSVERMLGVLCEHYGGKWPLWLSPRQCMVVPVSDDAFEYATYVKEALHSRGFHVEVNLGDDRLNKKVRDAQVAQFNYILVVGQNEEEETAVNIRARGVKRPLGTKSLEEFIQQLEEENNPRALQKPKVLAPFKRQAPAESVSS</sequence>
<dbReference type="InterPro" id="IPR006195">
    <property type="entry name" value="aa-tRNA-synth_II"/>
</dbReference>
<dbReference type="InterPro" id="IPR018163">
    <property type="entry name" value="Thr/Ala-tRNA-synth_IIc_edit"/>
</dbReference>
<evidence type="ECO:0000256" key="2">
    <source>
        <dbReference type="ARBA" id="ARBA00008226"/>
    </source>
</evidence>
<evidence type="ECO:0000256" key="6">
    <source>
        <dbReference type="ARBA" id="ARBA00022741"/>
    </source>
</evidence>
<dbReference type="GO" id="GO:0005524">
    <property type="term" value="F:ATP binding"/>
    <property type="evidence" value="ECO:0007669"/>
    <property type="project" value="UniProtKB-KW"/>
</dbReference>
<dbReference type="InterPro" id="IPR038445">
    <property type="entry name" value="NCDase_C_sf"/>
</dbReference>
<dbReference type="InterPro" id="IPR036621">
    <property type="entry name" value="Anticodon-bd_dom_sf"/>
</dbReference>
<feature type="region of interest" description="Disordered" evidence="13">
    <location>
        <begin position="1076"/>
        <end position="1097"/>
    </location>
</feature>
<dbReference type="SUPFAM" id="SSF55681">
    <property type="entry name" value="Class II aaRS and biotin synthetases"/>
    <property type="match status" value="1"/>
</dbReference>
<keyword evidence="7" id="KW-0067">ATP-binding</keyword>
<dbReference type="Pfam" id="PF04734">
    <property type="entry name" value="Ceramidase_alk"/>
    <property type="match status" value="1"/>
</dbReference>
<dbReference type="Pfam" id="PF03129">
    <property type="entry name" value="HGTP_anticodon"/>
    <property type="match status" value="1"/>
</dbReference>
<keyword evidence="5" id="KW-0436">Ligase</keyword>
<dbReference type="InterPro" id="IPR012676">
    <property type="entry name" value="TGS-like"/>
</dbReference>
<evidence type="ECO:0000256" key="9">
    <source>
        <dbReference type="ARBA" id="ARBA00023146"/>
    </source>
</evidence>
<keyword evidence="8" id="KW-0648">Protein biosynthesis</keyword>
<dbReference type="Gene3D" id="3.10.20.30">
    <property type="match status" value="1"/>
</dbReference>
<comment type="subcellular location">
    <subcellularLocation>
        <location evidence="1">Cytoplasm</location>
    </subcellularLocation>
</comment>
<evidence type="ECO:0000313" key="16">
    <source>
        <dbReference type="EMBL" id="CAE7457739.1"/>
    </source>
</evidence>
<dbReference type="SUPFAM" id="SSF55186">
    <property type="entry name" value="ThrRS/AlaRS common domain"/>
    <property type="match status" value="1"/>
</dbReference>
<dbReference type="SUPFAM" id="SSF52954">
    <property type="entry name" value="Class II aaRS ABD-related"/>
    <property type="match status" value="1"/>
</dbReference>
<evidence type="ECO:0000256" key="4">
    <source>
        <dbReference type="ARBA" id="ARBA00022490"/>
    </source>
</evidence>
<keyword evidence="6" id="KW-0547">Nucleotide-binding</keyword>
<evidence type="ECO:0000256" key="8">
    <source>
        <dbReference type="ARBA" id="ARBA00022917"/>
    </source>
</evidence>
<dbReference type="InterPro" id="IPR012675">
    <property type="entry name" value="Beta-grasp_dom_sf"/>
</dbReference>
<keyword evidence="17" id="KW-1185">Reference proteome</keyword>
<dbReference type="GO" id="GO:0006435">
    <property type="term" value="P:threonyl-tRNA aminoacylation"/>
    <property type="evidence" value="ECO:0007669"/>
    <property type="project" value="InterPro"/>
</dbReference>
<accession>A0A812RYZ1</accession>
<dbReference type="Gene3D" id="3.30.980.10">
    <property type="entry name" value="Threonyl-trna Synthetase, Chain A, domain 2"/>
    <property type="match status" value="1"/>
</dbReference>
<evidence type="ECO:0000256" key="13">
    <source>
        <dbReference type="SAM" id="MobiDB-lite"/>
    </source>
</evidence>
<organism evidence="16 17">
    <name type="scientific">Symbiodinium natans</name>
    <dbReference type="NCBI Taxonomy" id="878477"/>
    <lineage>
        <taxon>Eukaryota</taxon>
        <taxon>Sar</taxon>
        <taxon>Alveolata</taxon>
        <taxon>Dinophyceae</taxon>
        <taxon>Suessiales</taxon>
        <taxon>Symbiodiniaceae</taxon>
        <taxon>Symbiodinium</taxon>
    </lineage>
</organism>
<reference evidence="16" key="1">
    <citation type="submission" date="2021-02" db="EMBL/GenBank/DDBJ databases">
        <authorList>
            <person name="Dougan E. K."/>
            <person name="Rhodes N."/>
            <person name="Thang M."/>
            <person name="Chan C."/>
        </authorList>
    </citation>
    <scope>NUCLEOTIDE SEQUENCE</scope>
</reference>
<dbReference type="InterPro" id="IPR004095">
    <property type="entry name" value="TGS"/>
</dbReference>
<dbReference type="GO" id="GO:0004829">
    <property type="term" value="F:threonine-tRNA ligase activity"/>
    <property type="evidence" value="ECO:0007669"/>
    <property type="project" value="UniProtKB-EC"/>
</dbReference>
<dbReference type="InterPro" id="IPR002320">
    <property type="entry name" value="Thr-tRNA-ligase_IIa"/>
</dbReference>
<dbReference type="Gene3D" id="3.40.50.800">
    <property type="entry name" value="Anticodon-binding domain"/>
    <property type="match status" value="1"/>
</dbReference>
<dbReference type="Pfam" id="PF02824">
    <property type="entry name" value="TGS"/>
    <property type="match status" value="1"/>
</dbReference>
<feature type="domain" description="TGS" evidence="15">
    <location>
        <begin position="384"/>
        <end position="475"/>
    </location>
</feature>
<dbReference type="InterPro" id="IPR004154">
    <property type="entry name" value="Anticodon-bd"/>
</dbReference>
<dbReference type="EC" id="6.1.1.3" evidence="3"/>
<dbReference type="NCBIfam" id="TIGR00418">
    <property type="entry name" value="thrS"/>
    <property type="match status" value="1"/>
</dbReference>
<evidence type="ECO:0000259" key="14">
    <source>
        <dbReference type="PROSITE" id="PS50862"/>
    </source>
</evidence>
<dbReference type="PROSITE" id="PS50862">
    <property type="entry name" value="AA_TRNA_LIGASE_II"/>
    <property type="match status" value="1"/>
</dbReference>
<protein>
    <recommendedName>
        <fullName evidence="12">Probable threonine--tRNA ligase, cytoplasmic</fullName>
        <ecNumber evidence="3">6.1.1.3</ecNumber>
    </recommendedName>
    <alternativeName>
        <fullName evidence="10">Threonyl-tRNA synthetase</fullName>
    </alternativeName>
</protein>
<evidence type="ECO:0000256" key="5">
    <source>
        <dbReference type="ARBA" id="ARBA00022598"/>
    </source>
</evidence>
<dbReference type="FunFam" id="3.30.980.10:FF:000005">
    <property type="entry name" value="Threonyl-tRNA synthetase, mitochondrial"/>
    <property type="match status" value="1"/>
</dbReference>
<dbReference type="FunFam" id="3.10.20.30:FF:000006">
    <property type="entry name" value="Threonine--tRNA ligase, cytoplasmic"/>
    <property type="match status" value="1"/>
</dbReference>
<dbReference type="HAMAP" id="MF_00184">
    <property type="entry name" value="Thr_tRNA_synth"/>
    <property type="match status" value="1"/>
</dbReference>
<keyword evidence="9" id="KW-0030">Aminoacyl-tRNA synthetase</keyword>
<dbReference type="InterPro" id="IPR047246">
    <property type="entry name" value="ThrRS_anticodon"/>
</dbReference>
<dbReference type="PRINTS" id="PR01047">
    <property type="entry name" value="TRNASYNTHTHR"/>
</dbReference>
<evidence type="ECO:0000256" key="12">
    <source>
        <dbReference type="ARBA" id="ARBA00072369"/>
    </source>
</evidence>
<evidence type="ECO:0000256" key="7">
    <source>
        <dbReference type="ARBA" id="ARBA00022840"/>
    </source>
</evidence>
<feature type="domain" description="Aminoacyl-transfer RNA synthetases class-II family profile" evidence="14">
    <location>
        <begin position="683"/>
        <end position="973"/>
    </location>
</feature>
<dbReference type="InterPro" id="IPR012947">
    <property type="entry name" value="tRNA_SAD"/>
</dbReference>
<dbReference type="AlphaFoldDB" id="A0A812RYZ1"/>
<dbReference type="Gene3D" id="3.30.930.10">
    <property type="entry name" value="Bira Bifunctional Protein, Domain 2"/>
    <property type="match status" value="1"/>
</dbReference>
<dbReference type="CDD" id="cd00771">
    <property type="entry name" value="ThrRS_core"/>
    <property type="match status" value="1"/>
</dbReference>
<gene>
    <name evidence="16" type="primary">Tars1</name>
    <name evidence="16" type="ORF">SNAT2548_LOCUS25329</name>
</gene>
<dbReference type="PANTHER" id="PTHR11451:SF46">
    <property type="entry name" value="THREONINE--TRNA LIGASE"/>
    <property type="match status" value="1"/>
</dbReference>
<dbReference type="PANTHER" id="PTHR11451">
    <property type="entry name" value="THREONINE-TRNA LIGASE"/>
    <property type="match status" value="1"/>
</dbReference>
<proteinExistence type="inferred from homology"/>
<dbReference type="SMART" id="SM00863">
    <property type="entry name" value="tRNA_SAD"/>
    <property type="match status" value="1"/>
</dbReference>
<dbReference type="EMBL" id="CAJNDS010002388">
    <property type="protein sequence ID" value="CAE7457739.1"/>
    <property type="molecule type" value="Genomic_DNA"/>
</dbReference>
<dbReference type="CDD" id="cd00860">
    <property type="entry name" value="ThrRS_anticodon"/>
    <property type="match status" value="1"/>
</dbReference>
<dbReference type="PROSITE" id="PS51880">
    <property type="entry name" value="TGS"/>
    <property type="match status" value="1"/>
</dbReference>
<dbReference type="FunFam" id="3.30.930.10:FF:000019">
    <property type="entry name" value="Threonine--tRNA ligase"/>
    <property type="match status" value="1"/>
</dbReference>
<evidence type="ECO:0000256" key="1">
    <source>
        <dbReference type="ARBA" id="ARBA00004496"/>
    </source>
</evidence>
<dbReference type="Gene3D" id="2.60.40.2300">
    <property type="entry name" value="Neutral/alkaline non-lysosomal ceramidase, C-terminal domain"/>
    <property type="match status" value="1"/>
</dbReference>
<keyword evidence="4" id="KW-0963">Cytoplasm</keyword>
<evidence type="ECO:0000259" key="15">
    <source>
        <dbReference type="PROSITE" id="PS51880"/>
    </source>
</evidence>